<name>A0ABU8I499_9SPHI</name>
<dbReference type="InterPro" id="IPR032508">
    <property type="entry name" value="FecR_C"/>
</dbReference>
<feature type="transmembrane region" description="Helical" evidence="1">
    <location>
        <begin position="73"/>
        <end position="92"/>
    </location>
</feature>
<dbReference type="Pfam" id="PF04773">
    <property type="entry name" value="FecR"/>
    <property type="match status" value="1"/>
</dbReference>
<dbReference type="RefSeq" id="WP_144038191.1">
    <property type="nucleotide sequence ID" value="NZ_JAYLLN010000007.1"/>
</dbReference>
<keyword evidence="1" id="KW-0812">Transmembrane</keyword>
<evidence type="ECO:0000313" key="4">
    <source>
        <dbReference type="EMBL" id="MEI5984260.1"/>
    </source>
</evidence>
<dbReference type="PIRSF" id="PIRSF018266">
    <property type="entry name" value="FecR"/>
    <property type="match status" value="1"/>
</dbReference>
<dbReference type="PANTHER" id="PTHR30273">
    <property type="entry name" value="PERIPLASMIC SIGNAL SENSOR AND SIGMA FACTOR ACTIVATOR FECR-RELATED"/>
    <property type="match status" value="1"/>
</dbReference>
<proteinExistence type="predicted"/>
<evidence type="ECO:0000313" key="5">
    <source>
        <dbReference type="Proteomes" id="UP001363035"/>
    </source>
</evidence>
<evidence type="ECO:0000259" key="2">
    <source>
        <dbReference type="Pfam" id="PF04773"/>
    </source>
</evidence>
<keyword evidence="1" id="KW-1133">Transmembrane helix</keyword>
<keyword evidence="1" id="KW-0472">Membrane</keyword>
<gene>
    <name evidence="4" type="ORF">VJ786_05020</name>
</gene>
<dbReference type="Proteomes" id="UP001363035">
    <property type="component" value="Unassembled WGS sequence"/>
</dbReference>
<evidence type="ECO:0000259" key="3">
    <source>
        <dbReference type="Pfam" id="PF16344"/>
    </source>
</evidence>
<feature type="domain" description="Protein FecR C-terminal" evidence="3">
    <location>
        <begin position="307"/>
        <end position="376"/>
    </location>
</feature>
<dbReference type="InterPro" id="IPR012373">
    <property type="entry name" value="Ferrdict_sens_TM"/>
</dbReference>
<organism evidence="4 5">
    <name type="scientific">Sphingobacterium tenebrionis</name>
    <dbReference type="NCBI Taxonomy" id="3111775"/>
    <lineage>
        <taxon>Bacteria</taxon>
        <taxon>Pseudomonadati</taxon>
        <taxon>Bacteroidota</taxon>
        <taxon>Sphingobacteriia</taxon>
        <taxon>Sphingobacteriales</taxon>
        <taxon>Sphingobacteriaceae</taxon>
        <taxon>Sphingobacterium</taxon>
    </lineage>
</organism>
<dbReference type="Pfam" id="PF16344">
    <property type="entry name" value="FecR_C"/>
    <property type="match status" value="1"/>
</dbReference>
<dbReference type="EMBL" id="JAYLLN010000007">
    <property type="protein sequence ID" value="MEI5984260.1"/>
    <property type="molecule type" value="Genomic_DNA"/>
</dbReference>
<dbReference type="Gene3D" id="2.60.120.1440">
    <property type="match status" value="1"/>
</dbReference>
<reference evidence="4 5" key="1">
    <citation type="submission" date="2024-01" db="EMBL/GenBank/DDBJ databases">
        <title>Sphingobacterium tenebrionis sp. nov., a novel endophyte isolated from tenebrio molitor intestines.</title>
        <authorList>
            <person name="Zhang C."/>
        </authorList>
    </citation>
    <scope>NUCLEOTIDE SEQUENCE [LARGE SCALE GENOMIC DNA]</scope>
    <source>
        <strain evidence="4 5">PU5-4</strain>
    </source>
</reference>
<evidence type="ECO:0000256" key="1">
    <source>
        <dbReference type="SAM" id="Phobius"/>
    </source>
</evidence>
<keyword evidence="5" id="KW-1185">Reference proteome</keyword>
<accession>A0ABU8I499</accession>
<protein>
    <submittedName>
        <fullName evidence="4">FecR domain-containing protein</fullName>
    </submittedName>
</protein>
<dbReference type="InterPro" id="IPR006860">
    <property type="entry name" value="FecR"/>
</dbReference>
<feature type="domain" description="FecR protein" evidence="2">
    <location>
        <begin position="168"/>
        <end position="260"/>
    </location>
</feature>
<dbReference type="PANTHER" id="PTHR30273:SF2">
    <property type="entry name" value="PROTEIN FECR"/>
    <property type="match status" value="1"/>
</dbReference>
<comment type="caution">
    <text evidence="4">The sequence shown here is derived from an EMBL/GenBank/DDBJ whole genome shotgun (WGS) entry which is preliminary data.</text>
</comment>
<sequence length="381" mass="43885">MDDNFKKAEDLLRRFQNGTSSLEEEELIKSWFSDFKFENQDQAIINYDKEVLFQRILIRLAETETPVRKYKPIWWSIAAAAIMIFAFTVYQWTNHQRIEDPVVQTLENDVLPGKDEATMVLADGREIELNANGLKEESTYGVKVDEKLGIISFSNPKKKLTTKLEYHTIKTGYAGQYTVILPDGSKVKLNSNSSIRFPIEFGRERNVEMVGEAFFEVAKDENKKFTVDAGYQQIEVLGTQFNIKSYPEEYETTTALVSGSLRVRSSNKNDINEFILKPGELVKNGKGKQLIVDKSDSNKEKAWEQGEFFFDGENLQEVLSTVARWYNVKIIYEYQPSPDTEYGGIISRNKRLSTVLKLLEDKENVNFEIKGKEVIVKKRLK</sequence>
<dbReference type="Gene3D" id="3.55.50.30">
    <property type="match status" value="1"/>
</dbReference>